<name>A0A0D0REQ3_PSEFL</name>
<evidence type="ECO:0000313" key="3">
    <source>
        <dbReference type="Proteomes" id="UP000032210"/>
    </source>
</evidence>
<dbReference type="AlphaFoldDB" id="A0A0D0REQ3"/>
<evidence type="ECO:0000313" key="2">
    <source>
        <dbReference type="EMBL" id="KIR17887.1"/>
    </source>
</evidence>
<protein>
    <submittedName>
        <fullName evidence="2">Uncharacterized protein</fullName>
    </submittedName>
</protein>
<dbReference type="Proteomes" id="UP000032210">
    <property type="component" value="Unassembled WGS sequence"/>
</dbReference>
<keyword evidence="1" id="KW-0472">Membrane</keyword>
<feature type="transmembrane region" description="Helical" evidence="1">
    <location>
        <begin position="25"/>
        <end position="41"/>
    </location>
</feature>
<feature type="transmembrane region" description="Helical" evidence="1">
    <location>
        <begin position="101"/>
        <end position="122"/>
    </location>
</feature>
<feature type="transmembrane region" description="Helical" evidence="1">
    <location>
        <begin position="61"/>
        <end position="80"/>
    </location>
</feature>
<feature type="transmembrane region" description="Helical" evidence="1">
    <location>
        <begin position="219"/>
        <end position="239"/>
    </location>
</feature>
<feature type="transmembrane region" description="Helical" evidence="1">
    <location>
        <begin position="142"/>
        <end position="164"/>
    </location>
</feature>
<accession>A0A0D0REQ3</accession>
<comment type="caution">
    <text evidence="2">The sequence shown here is derived from an EMBL/GenBank/DDBJ whole genome shotgun (WGS) entry which is preliminary data.</text>
</comment>
<dbReference type="PATRIC" id="fig|294.125.peg.5316"/>
<dbReference type="EMBL" id="JXCQ01000086">
    <property type="protein sequence ID" value="KIR17887.1"/>
    <property type="molecule type" value="Genomic_DNA"/>
</dbReference>
<reference evidence="2 3" key="1">
    <citation type="submission" date="2015-01" db="EMBL/GenBank/DDBJ databases">
        <title>Genome sequence of the beneficial rhizobacterium Pseudomonas fluorescens 2-79.</title>
        <authorList>
            <person name="Thuermer A."/>
            <person name="Daniel R."/>
        </authorList>
    </citation>
    <scope>NUCLEOTIDE SEQUENCE [LARGE SCALE GENOMIC DNA]</scope>
    <source>
        <strain evidence="2 3">2-79</strain>
    </source>
</reference>
<keyword evidence="1" id="KW-1133">Transmembrane helix</keyword>
<sequence>MCTYPLSKPFLLAILFIKEQLKEPVALLWIVISPAVTFYLLTYARVTGDELYRDYTSATSWFYAFISSSVALFGLAFYIVGRRESGFLRSFVYTKRTKITFLTGQFLAYSFMSVIYCSVFYVLTRGYFGSVALDEWMVIVGRFYMCFLLFSTPALLLTLVPIGFQNSNTLFSICSVAMLALGIGSLSASHPLFNVMGLFNPMGWANRIMLVGVTESAPVVAVVVGLIIVTGWLVFRFLLINPAWSRY</sequence>
<keyword evidence="1" id="KW-0812">Transmembrane</keyword>
<evidence type="ECO:0000256" key="1">
    <source>
        <dbReference type="SAM" id="Phobius"/>
    </source>
</evidence>
<dbReference type="RefSeq" id="WP_043051341.1">
    <property type="nucleotide sequence ID" value="NZ_JXCQ01000086.1"/>
</dbReference>
<organism evidence="2 3">
    <name type="scientific">Pseudomonas fluorescens</name>
    <dbReference type="NCBI Taxonomy" id="294"/>
    <lineage>
        <taxon>Bacteria</taxon>
        <taxon>Pseudomonadati</taxon>
        <taxon>Pseudomonadota</taxon>
        <taxon>Gammaproteobacteria</taxon>
        <taxon>Pseudomonadales</taxon>
        <taxon>Pseudomonadaceae</taxon>
        <taxon>Pseudomonas</taxon>
    </lineage>
</organism>
<feature type="transmembrane region" description="Helical" evidence="1">
    <location>
        <begin position="176"/>
        <end position="199"/>
    </location>
</feature>
<gene>
    <name evidence="2" type="ORF">PFLU3_51720</name>
</gene>
<proteinExistence type="predicted"/>